<dbReference type="AlphaFoldDB" id="A0A6J4QE87"/>
<sequence>MNGSNHWETLEKIGAYAASELSPEEAREVEQTILEDPEALRMAESYLRMIALMGVIGEESPEVPQAVIDYALRQAALSAFFRQAESFFAGVGRAYLDAFVYYLHLRLPGAAGQGI</sequence>
<proteinExistence type="predicted"/>
<reference evidence="1" key="1">
    <citation type="submission" date="2020-02" db="EMBL/GenBank/DDBJ databases">
        <authorList>
            <person name="Meier V. D."/>
        </authorList>
    </citation>
    <scope>NUCLEOTIDE SEQUENCE</scope>
    <source>
        <strain evidence="1">AVDCRST_MAG28</strain>
    </source>
</reference>
<organism evidence="1">
    <name type="scientific">uncultured Rubrobacteraceae bacterium</name>
    <dbReference type="NCBI Taxonomy" id="349277"/>
    <lineage>
        <taxon>Bacteria</taxon>
        <taxon>Bacillati</taxon>
        <taxon>Actinomycetota</taxon>
        <taxon>Rubrobacteria</taxon>
        <taxon>Rubrobacterales</taxon>
        <taxon>Rubrobacteraceae</taxon>
        <taxon>environmental samples</taxon>
    </lineage>
</organism>
<evidence type="ECO:0000313" key="1">
    <source>
        <dbReference type="EMBL" id="CAA9442401.1"/>
    </source>
</evidence>
<accession>A0A6J4QE87</accession>
<protein>
    <submittedName>
        <fullName evidence="1">Uncharacterized protein</fullName>
    </submittedName>
</protein>
<name>A0A6J4QE87_9ACTN</name>
<dbReference type="EMBL" id="CADCVE010000014">
    <property type="protein sequence ID" value="CAA9442401.1"/>
    <property type="molecule type" value="Genomic_DNA"/>
</dbReference>
<gene>
    <name evidence="1" type="ORF">AVDCRST_MAG28-531</name>
</gene>